<proteinExistence type="predicted"/>
<dbReference type="EMBL" id="CZKB01000017">
    <property type="protein sequence ID" value="CUR61442.1"/>
    <property type="molecule type" value="Genomic_DNA"/>
</dbReference>
<reference evidence="2" key="1">
    <citation type="submission" date="2015-08" db="EMBL/GenBank/DDBJ databases">
        <authorList>
            <person name="Babu N.S."/>
            <person name="Beckwith C.J."/>
            <person name="Beseler K.G."/>
            <person name="Brison A."/>
            <person name="Carone J.V."/>
            <person name="Caskin T.P."/>
            <person name="Diamond M."/>
            <person name="Durham M.E."/>
            <person name="Foxe J.M."/>
            <person name="Go M."/>
            <person name="Henderson B.A."/>
            <person name="Jones I.B."/>
            <person name="McGettigan J.A."/>
            <person name="Micheletti S.J."/>
            <person name="Nasrallah M.E."/>
            <person name="Ortiz D."/>
            <person name="Piller C.R."/>
            <person name="Privatt S.R."/>
            <person name="Schneider S.L."/>
            <person name="Sharp S."/>
            <person name="Smith T.C."/>
            <person name="Stanton J.D."/>
            <person name="Ullery H.E."/>
            <person name="Wilson R.J."/>
            <person name="Serrano M.G."/>
            <person name="Buck G."/>
            <person name="Lee V."/>
            <person name="Wang Y."/>
            <person name="Carvalho R."/>
            <person name="Voegtly L."/>
            <person name="Shi R."/>
            <person name="Duckworth R."/>
            <person name="Johnson A."/>
            <person name="Loviza R."/>
            <person name="Walstead R."/>
            <person name="Shah Z."/>
            <person name="Kiflezghi M."/>
            <person name="Wade K."/>
            <person name="Ball S.L."/>
            <person name="Bradley K.W."/>
            <person name="Asai D.J."/>
            <person name="Bowman C.A."/>
            <person name="Russell D.A."/>
            <person name="Pope W.H."/>
            <person name="Jacobs-Sera D."/>
            <person name="Hendrix R.W."/>
            <person name="Hatfull G.F."/>
        </authorList>
    </citation>
    <scope>NUCLEOTIDE SEQUENCE</scope>
</reference>
<protein>
    <submittedName>
        <fullName evidence="2">Uncharacterized protein</fullName>
    </submittedName>
</protein>
<feature type="transmembrane region" description="Helical" evidence="1">
    <location>
        <begin position="74"/>
        <end position="95"/>
    </location>
</feature>
<name>A0A2P2CK00_9ZZZZ</name>
<accession>A0A2P2CK00</accession>
<keyword evidence="1" id="KW-1133">Transmembrane helix</keyword>
<sequence>MTSRTRSSTSASTPTQRYLLALGVSVLTVLFLLFGIGALGIVGDGDRDAMYLAGPVVALLVAAATRFRAPGMAVALAAASLTTVAAGAVAVVLVATDRESASLLDVVGISGMYAVLFALAAWLFTRVRASDA</sequence>
<evidence type="ECO:0000256" key="1">
    <source>
        <dbReference type="SAM" id="Phobius"/>
    </source>
</evidence>
<feature type="transmembrane region" description="Helical" evidence="1">
    <location>
        <begin position="101"/>
        <end position="124"/>
    </location>
</feature>
<dbReference type="AlphaFoldDB" id="A0A2P2CK00"/>
<gene>
    <name evidence="2" type="ORF">NOCA1240545</name>
</gene>
<organism evidence="2">
    <name type="scientific">metagenome</name>
    <dbReference type="NCBI Taxonomy" id="256318"/>
    <lineage>
        <taxon>unclassified sequences</taxon>
        <taxon>metagenomes</taxon>
    </lineage>
</organism>
<keyword evidence="1" id="KW-0812">Transmembrane</keyword>
<feature type="transmembrane region" description="Helical" evidence="1">
    <location>
        <begin position="20"/>
        <end position="43"/>
    </location>
</feature>
<keyword evidence="1" id="KW-0472">Membrane</keyword>
<evidence type="ECO:0000313" key="2">
    <source>
        <dbReference type="EMBL" id="CUR61442.1"/>
    </source>
</evidence>